<dbReference type="GO" id="GO:0003700">
    <property type="term" value="F:DNA-binding transcription factor activity"/>
    <property type="evidence" value="ECO:0007669"/>
    <property type="project" value="InterPro"/>
</dbReference>
<dbReference type="PROSITE" id="PS51000">
    <property type="entry name" value="HTH_DEOR_2"/>
    <property type="match status" value="1"/>
</dbReference>
<dbReference type="PANTHER" id="PTHR34580">
    <property type="match status" value="1"/>
</dbReference>
<keyword evidence="1" id="KW-0805">Transcription regulation</keyword>
<feature type="domain" description="HTH deoR-type" evidence="3">
    <location>
        <begin position="2"/>
        <end position="57"/>
    </location>
</feature>
<dbReference type="Pfam" id="PF08279">
    <property type="entry name" value="HTH_11"/>
    <property type="match status" value="1"/>
</dbReference>
<keyword evidence="2" id="KW-0804">Transcription</keyword>
<dbReference type="PIRSF" id="PIRSF016838">
    <property type="entry name" value="PafC"/>
    <property type="match status" value="1"/>
</dbReference>
<dbReference type="Pfam" id="PF13280">
    <property type="entry name" value="WYL"/>
    <property type="match status" value="1"/>
</dbReference>
<dbReference type="InterPro" id="IPR001034">
    <property type="entry name" value="DeoR_HTH"/>
</dbReference>
<keyword evidence="5" id="KW-1185">Reference proteome</keyword>
<sequence>MRESRLFQIIYQLLAKKKVTAADLAKQFEVSVRTIYRDIDALSSSGIPIYASQGKNGGIQLDEDFVLSKSLLSQEEKEQILDGLQGLGSVNGIVNDKQLLTKLSALFKVKNPNWIEVQFSPWQNHAQQQKLVQLIKEAICQKHFFSFLYFSSLAKQTKRRVKPVRLVFKGQDWYLYAYCLLRQNYRFFKLSRIKEWQISSDCFEDDFSEMMIKTDFDYDSTVHLSLKFAPQLAFRVYDEFSDVTADQEGSLYAEIDLPDNDVLESYLLSFGEGLEVLQPEALRQVIQKKLKKMLTIYKT</sequence>
<gene>
    <name evidence="4" type="ORF">SRT_06470</name>
</gene>
<dbReference type="PROSITE" id="PS52050">
    <property type="entry name" value="WYL"/>
    <property type="match status" value="1"/>
</dbReference>
<evidence type="ECO:0000313" key="4">
    <source>
        <dbReference type="EMBL" id="BAQ23908.1"/>
    </source>
</evidence>
<dbReference type="PANTHER" id="PTHR34580:SF1">
    <property type="entry name" value="PROTEIN PAFC"/>
    <property type="match status" value="1"/>
</dbReference>
<evidence type="ECO:0000256" key="1">
    <source>
        <dbReference type="ARBA" id="ARBA00023015"/>
    </source>
</evidence>
<dbReference type="Proteomes" id="UP000217758">
    <property type="component" value="Chromosome"/>
</dbReference>
<name>A0A1L7LIF5_9STRE</name>
<dbReference type="KEGG" id="strg:SRT_06470"/>
<dbReference type="InterPro" id="IPR057727">
    <property type="entry name" value="WCX_dom"/>
</dbReference>
<dbReference type="InterPro" id="IPR051534">
    <property type="entry name" value="CBASS_pafABC_assoc_protein"/>
</dbReference>
<dbReference type="InterPro" id="IPR013196">
    <property type="entry name" value="HTH_11"/>
</dbReference>
<dbReference type="InterPro" id="IPR026881">
    <property type="entry name" value="WYL_dom"/>
</dbReference>
<dbReference type="Gene3D" id="1.10.10.10">
    <property type="entry name" value="Winged helix-like DNA-binding domain superfamily/Winged helix DNA-binding domain"/>
    <property type="match status" value="1"/>
</dbReference>
<dbReference type="AlphaFoldDB" id="A0A1L7LIF5"/>
<dbReference type="Pfam" id="PF25583">
    <property type="entry name" value="WCX"/>
    <property type="match status" value="1"/>
</dbReference>
<dbReference type="InterPro" id="IPR036388">
    <property type="entry name" value="WH-like_DNA-bd_sf"/>
</dbReference>
<evidence type="ECO:0000259" key="3">
    <source>
        <dbReference type="PROSITE" id="PS51000"/>
    </source>
</evidence>
<evidence type="ECO:0000256" key="2">
    <source>
        <dbReference type="ARBA" id="ARBA00023163"/>
    </source>
</evidence>
<dbReference type="SUPFAM" id="SSF46785">
    <property type="entry name" value="Winged helix' DNA-binding domain"/>
    <property type="match status" value="1"/>
</dbReference>
<organism evidence="4 5">
    <name type="scientific">Streptococcus troglodytae</name>
    <dbReference type="NCBI Taxonomy" id="1111760"/>
    <lineage>
        <taxon>Bacteria</taxon>
        <taxon>Bacillati</taxon>
        <taxon>Bacillota</taxon>
        <taxon>Bacilli</taxon>
        <taxon>Lactobacillales</taxon>
        <taxon>Streptococcaceae</taxon>
        <taxon>Streptococcus</taxon>
    </lineage>
</organism>
<dbReference type="RefSeq" id="WP_128833037.1">
    <property type="nucleotide sequence ID" value="NZ_AP014612.1"/>
</dbReference>
<dbReference type="InterPro" id="IPR028349">
    <property type="entry name" value="PafC-like"/>
</dbReference>
<reference evidence="4 5" key="1">
    <citation type="journal article" date="2016" name="Microbiol. Immunol.">
        <title>Complete genome sequence of Streptococcus troglodytae TKU31 isolated from the oral cavity of a chimpanzee (Pan troglodytes).</title>
        <authorList>
            <person name="Okamoto M."/>
            <person name="Naito M."/>
            <person name="Miyanohara M."/>
            <person name="Imai S."/>
            <person name="Nomura Y."/>
            <person name="Saito W."/>
            <person name="Momoi Y."/>
            <person name="Takada K."/>
            <person name="Miyabe-Nishiwaki T."/>
            <person name="Tomonaga M."/>
            <person name="Hanada N."/>
        </authorList>
    </citation>
    <scope>NUCLEOTIDE SEQUENCE [LARGE SCALE GENOMIC DNA]</scope>
    <source>
        <strain evidence="5">TKU 31</strain>
    </source>
</reference>
<dbReference type="EMBL" id="AP014612">
    <property type="protein sequence ID" value="BAQ23908.1"/>
    <property type="molecule type" value="Genomic_DNA"/>
</dbReference>
<dbReference type="InterPro" id="IPR036390">
    <property type="entry name" value="WH_DNA-bd_sf"/>
</dbReference>
<accession>A0A1L7LIF5</accession>
<protein>
    <recommendedName>
        <fullName evidence="3">HTH deoR-type domain-containing protein</fullName>
    </recommendedName>
</protein>
<evidence type="ECO:0000313" key="5">
    <source>
        <dbReference type="Proteomes" id="UP000217758"/>
    </source>
</evidence>
<proteinExistence type="predicted"/>